<dbReference type="PANTHER" id="PTHR15615">
    <property type="match status" value="1"/>
</dbReference>
<dbReference type="Pfam" id="PF08613">
    <property type="entry name" value="Cyclin"/>
    <property type="match status" value="1"/>
</dbReference>
<dbReference type="GO" id="GO:0000307">
    <property type="term" value="C:cyclin-dependent protein kinase holoenzyme complex"/>
    <property type="evidence" value="ECO:0007669"/>
    <property type="project" value="TreeGrafter"/>
</dbReference>
<dbReference type="EMBL" id="JADGJQ010000013">
    <property type="protein sequence ID" value="KAJ3181235.1"/>
    <property type="molecule type" value="Genomic_DNA"/>
</dbReference>
<protein>
    <recommendedName>
        <fullName evidence="4">Cyclin N-terminal domain-containing protein</fullName>
    </recommendedName>
</protein>
<reference evidence="2" key="1">
    <citation type="submission" date="2020-05" db="EMBL/GenBank/DDBJ databases">
        <title>Phylogenomic resolution of chytrid fungi.</title>
        <authorList>
            <person name="Stajich J.E."/>
            <person name="Amses K."/>
            <person name="Simmons R."/>
            <person name="Seto K."/>
            <person name="Myers J."/>
            <person name="Bonds A."/>
            <person name="Quandt C.A."/>
            <person name="Barry K."/>
            <person name="Liu P."/>
            <person name="Grigoriev I."/>
            <person name="Longcore J.E."/>
            <person name="James T.Y."/>
        </authorList>
    </citation>
    <scope>NUCLEOTIDE SEQUENCE</scope>
    <source>
        <strain evidence="2">JEL0379</strain>
    </source>
</reference>
<dbReference type="PANTHER" id="PTHR15615:SF36">
    <property type="entry name" value="PHO85 CYCLIN-5"/>
    <property type="match status" value="1"/>
</dbReference>
<feature type="compositionally biased region" description="Polar residues" evidence="1">
    <location>
        <begin position="189"/>
        <end position="200"/>
    </location>
</feature>
<feature type="region of interest" description="Disordered" evidence="1">
    <location>
        <begin position="189"/>
        <end position="219"/>
    </location>
</feature>
<dbReference type="GO" id="GO:0005634">
    <property type="term" value="C:nucleus"/>
    <property type="evidence" value="ECO:0007669"/>
    <property type="project" value="TreeGrafter"/>
</dbReference>
<proteinExistence type="predicted"/>
<dbReference type="Proteomes" id="UP001212152">
    <property type="component" value="Unassembled WGS sequence"/>
</dbReference>
<name>A0AAD5XSP7_9FUNG</name>
<dbReference type="CDD" id="cd20557">
    <property type="entry name" value="CYCLIN_ScPCL1-like"/>
    <property type="match status" value="1"/>
</dbReference>
<dbReference type="InterPro" id="IPR013922">
    <property type="entry name" value="Cyclin_PHO80-like"/>
</dbReference>
<evidence type="ECO:0000313" key="3">
    <source>
        <dbReference type="Proteomes" id="UP001212152"/>
    </source>
</evidence>
<keyword evidence="3" id="KW-1185">Reference proteome</keyword>
<dbReference type="AlphaFoldDB" id="A0AAD5XSP7"/>
<dbReference type="Gene3D" id="1.10.472.10">
    <property type="entry name" value="Cyclin-like"/>
    <property type="match status" value="1"/>
</dbReference>
<dbReference type="GO" id="GO:0019901">
    <property type="term" value="F:protein kinase binding"/>
    <property type="evidence" value="ECO:0007669"/>
    <property type="project" value="InterPro"/>
</dbReference>
<evidence type="ECO:0000256" key="1">
    <source>
        <dbReference type="SAM" id="MobiDB-lite"/>
    </source>
</evidence>
<comment type="caution">
    <text evidence="2">The sequence shown here is derived from an EMBL/GenBank/DDBJ whole genome shotgun (WGS) entry which is preliminary data.</text>
</comment>
<accession>A0AAD5XSP7</accession>
<dbReference type="GO" id="GO:0016538">
    <property type="term" value="F:cyclin-dependent protein serine/threonine kinase regulator activity"/>
    <property type="evidence" value="ECO:0007669"/>
    <property type="project" value="TreeGrafter"/>
</dbReference>
<sequence>MFLAALILANKYLQDKNYSMKAWAKICGLDAAELCANERLFLRAVGYDLFVQQAQWAKWSSTINRRVEMVREVRAERANREREEMCKIREVREKMVRGWLQGVSTETAPSSLAEQVEGATAAAVNAPHHFGPAATTLKRSRSALLPPAPPSTMVPVSDDLLLARSASPPVGVKLPPGAIADAWAGLPSPSSSFEADSMTTRGRMAIAQPAPKRRRTAPV</sequence>
<evidence type="ECO:0008006" key="4">
    <source>
        <dbReference type="Google" id="ProtNLM"/>
    </source>
</evidence>
<gene>
    <name evidence="2" type="ORF">HDU87_001364</name>
</gene>
<evidence type="ECO:0000313" key="2">
    <source>
        <dbReference type="EMBL" id="KAJ3181235.1"/>
    </source>
</evidence>
<organism evidence="2 3">
    <name type="scientific">Geranomyces variabilis</name>
    <dbReference type="NCBI Taxonomy" id="109894"/>
    <lineage>
        <taxon>Eukaryota</taxon>
        <taxon>Fungi</taxon>
        <taxon>Fungi incertae sedis</taxon>
        <taxon>Chytridiomycota</taxon>
        <taxon>Chytridiomycota incertae sedis</taxon>
        <taxon>Chytridiomycetes</taxon>
        <taxon>Spizellomycetales</taxon>
        <taxon>Powellomycetaceae</taxon>
        <taxon>Geranomyces</taxon>
    </lineage>
</organism>